<dbReference type="PRINTS" id="PR00337">
    <property type="entry name" value="LEUILEVALBP"/>
</dbReference>
<dbReference type="InterPro" id="IPR028082">
    <property type="entry name" value="Peripla_BP_I"/>
</dbReference>
<dbReference type="InterPro" id="IPR028081">
    <property type="entry name" value="Leu-bd"/>
</dbReference>
<evidence type="ECO:0000313" key="8">
    <source>
        <dbReference type="Proteomes" id="UP000243232"/>
    </source>
</evidence>
<organism evidence="7 8">
    <name type="scientific">Pseudomonas pohangensis</name>
    <dbReference type="NCBI Taxonomy" id="364197"/>
    <lineage>
        <taxon>Bacteria</taxon>
        <taxon>Pseudomonadati</taxon>
        <taxon>Pseudomonadota</taxon>
        <taxon>Gammaproteobacteria</taxon>
        <taxon>Pseudomonadales</taxon>
        <taxon>Pseudomonadaceae</taxon>
        <taxon>Pseudomonas</taxon>
    </lineage>
</organism>
<reference evidence="8" key="1">
    <citation type="submission" date="2016-10" db="EMBL/GenBank/DDBJ databases">
        <authorList>
            <person name="Varghese N."/>
            <person name="Submissions S."/>
        </authorList>
    </citation>
    <scope>NUCLEOTIDE SEQUENCE [LARGE SCALE GENOMIC DNA]</scope>
    <source>
        <strain evidence="8">DSM 17875</strain>
    </source>
</reference>
<feature type="signal peptide" evidence="5">
    <location>
        <begin position="1"/>
        <end position="26"/>
    </location>
</feature>
<dbReference type="NCBIfam" id="NF011933">
    <property type="entry name" value="PRK15404.1"/>
    <property type="match status" value="1"/>
</dbReference>
<accession>A0A1H2FYT7</accession>
<keyword evidence="8" id="KW-1185">Reference proteome</keyword>
<keyword evidence="3 5" id="KW-0732">Signal</keyword>
<feature type="domain" description="Leucine-binding protein" evidence="6">
    <location>
        <begin position="29"/>
        <end position="366"/>
    </location>
</feature>
<dbReference type="Proteomes" id="UP000243232">
    <property type="component" value="Chromosome I"/>
</dbReference>
<evidence type="ECO:0000256" key="5">
    <source>
        <dbReference type="SAM" id="SignalP"/>
    </source>
</evidence>
<dbReference type="CDD" id="cd06342">
    <property type="entry name" value="PBP1_ABC_LIVBP-like"/>
    <property type="match status" value="1"/>
</dbReference>
<dbReference type="SUPFAM" id="SSF53822">
    <property type="entry name" value="Periplasmic binding protein-like I"/>
    <property type="match status" value="1"/>
</dbReference>
<dbReference type="PANTHER" id="PTHR47151">
    <property type="entry name" value="LEU/ILE/VAL-BINDING ABC TRANSPORTER SUBUNIT"/>
    <property type="match status" value="1"/>
</dbReference>
<dbReference type="Gene3D" id="3.40.50.2300">
    <property type="match status" value="2"/>
</dbReference>
<evidence type="ECO:0000256" key="1">
    <source>
        <dbReference type="ARBA" id="ARBA00010062"/>
    </source>
</evidence>
<protein>
    <submittedName>
        <fullName evidence="7">L-leucine-binding protein /L-isoleucine-binding protein /L-valine-binding protein</fullName>
    </submittedName>
</protein>
<sequence>MNQATKQLSKLFTALVLAGMTSYAPAADTIKIALAGPKTGPVAQYGEMQFIGAEMAIEQINKAGGVDGMMLEGVAYDDACDPKQAVAVANKIVNDEIKFVVGHLCSSSTQPASDVYEDEGILMITAASTSPDITTRGHQLTFRTIGLDSMQGPTAAKYIVEQVKPKTVAVIHDKQQYGEGLATSVKGALESSGVNVAVFEGINAGDKDYSSLIAKLKQANVDFVYYGGYHPELGLILRQSAEKGLKAKFMGPEGVGNKEISAIAGPASEGMLVTLPKSFDQDPKNQALVEAFKAKNQDASGPFVFPAYAAVQVIAESIDKADSTDTAKVAATLRANSFDTPTGTLAFDDKGDLKDFSFVVYEWHQDGSKTEAPLK</sequence>
<dbReference type="AlphaFoldDB" id="A0A1H2FYT7"/>
<feature type="chain" id="PRO_5009274416" evidence="5">
    <location>
        <begin position="27"/>
        <end position="375"/>
    </location>
</feature>
<proteinExistence type="inferred from homology"/>
<name>A0A1H2FYT7_9PSED</name>
<evidence type="ECO:0000256" key="4">
    <source>
        <dbReference type="ARBA" id="ARBA00022970"/>
    </source>
</evidence>
<dbReference type="EMBL" id="LT629785">
    <property type="protein sequence ID" value="SDU12475.1"/>
    <property type="molecule type" value="Genomic_DNA"/>
</dbReference>
<comment type="similarity">
    <text evidence="1">Belongs to the leucine-binding protein family.</text>
</comment>
<gene>
    <name evidence="7" type="ORF">SAMN05216296_1914</name>
</gene>
<dbReference type="STRING" id="364197.SAMN05216296_1914"/>
<keyword evidence="4" id="KW-0029">Amino-acid transport</keyword>
<dbReference type="PANTHER" id="PTHR47151:SF3">
    <property type="entry name" value="LEUCINE-SPECIFIC-BINDING PROTEIN"/>
    <property type="match status" value="1"/>
</dbReference>
<evidence type="ECO:0000259" key="6">
    <source>
        <dbReference type="Pfam" id="PF13458"/>
    </source>
</evidence>
<dbReference type="OrthoDB" id="9768386at2"/>
<evidence type="ECO:0000256" key="3">
    <source>
        <dbReference type="ARBA" id="ARBA00022729"/>
    </source>
</evidence>
<evidence type="ECO:0000313" key="7">
    <source>
        <dbReference type="EMBL" id="SDU12475.1"/>
    </source>
</evidence>
<evidence type="ECO:0000256" key="2">
    <source>
        <dbReference type="ARBA" id="ARBA00022448"/>
    </source>
</evidence>
<dbReference type="Pfam" id="PF13458">
    <property type="entry name" value="Peripla_BP_6"/>
    <property type="match status" value="1"/>
</dbReference>
<dbReference type="RefSeq" id="WP_090194483.1">
    <property type="nucleotide sequence ID" value="NZ_LT629785.1"/>
</dbReference>
<keyword evidence="2" id="KW-0813">Transport</keyword>
<dbReference type="InterPro" id="IPR000709">
    <property type="entry name" value="Leu_Ile_Val-bd"/>
</dbReference>
<dbReference type="GO" id="GO:0006865">
    <property type="term" value="P:amino acid transport"/>
    <property type="evidence" value="ECO:0007669"/>
    <property type="project" value="UniProtKB-KW"/>
</dbReference>